<protein>
    <submittedName>
        <fullName evidence="1">Uncharacterized protein</fullName>
    </submittedName>
</protein>
<accession>A0A0F9BF23</accession>
<proteinExistence type="predicted"/>
<comment type="caution">
    <text evidence="1">The sequence shown here is derived from an EMBL/GenBank/DDBJ whole genome shotgun (WGS) entry which is preliminary data.</text>
</comment>
<dbReference type="EMBL" id="LAZR01052409">
    <property type="protein sequence ID" value="KKK83026.1"/>
    <property type="molecule type" value="Genomic_DNA"/>
</dbReference>
<dbReference type="AlphaFoldDB" id="A0A0F9BF23"/>
<organism evidence="1">
    <name type="scientific">marine sediment metagenome</name>
    <dbReference type="NCBI Taxonomy" id="412755"/>
    <lineage>
        <taxon>unclassified sequences</taxon>
        <taxon>metagenomes</taxon>
        <taxon>ecological metagenomes</taxon>
    </lineage>
</organism>
<evidence type="ECO:0000313" key="1">
    <source>
        <dbReference type="EMBL" id="KKK83026.1"/>
    </source>
</evidence>
<sequence length="113" mass="12970">MYRDRLIGDARETWLYSKPITEDEARQYAIIVQQHCSALNGTEPDVYFTGRTTSRRMGCCYPDGRILLNKDGENWGTLAHELAHLGDHSVNHNYGYYEAHLEVLDMMEAMANS</sequence>
<gene>
    <name evidence="1" type="ORF">LCGC14_2797510</name>
</gene>
<name>A0A0F9BF23_9ZZZZ</name>
<reference evidence="1" key="1">
    <citation type="journal article" date="2015" name="Nature">
        <title>Complex archaea that bridge the gap between prokaryotes and eukaryotes.</title>
        <authorList>
            <person name="Spang A."/>
            <person name="Saw J.H."/>
            <person name="Jorgensen S.L."/>
            <person name="Zaremba-Niedzwiedzka K."/>
            <person name="Martijn J."/>
            <person name="Lind A.E."/>
            <person name="van Eijk R."/>
            <person name="Schleper C."/>
            <person name="Guy L."/>
            <person name="Ettema T.J."/>
        </authorList>
    </citation>
    <scope>NUCLEOTIDE SEQUENCE</scope>
</reference>